<dbReference type="InterPro" id="IPR000620">
    <property type="entry name" value="EamA_dom"/>
</dbReference>
<keyword evidence="3 5" id="KW-1133">Transmembrane helix</keyword>
<feature type="transmembrane region" description="Helical" evidence="5">
    <location>
        <begin position="280"/>
        <end position="299"/>
    </location>
</feature>
<dbReference type="PANTHER" id="PTHR32322">
    <property type="entry name" value="INNER MEMBRANE TRANSPORTER"/>
    <property type="match status" value="1"/>
</dbReference>
<evidence type="ECO:0000256" key="2">
    <source>
        <dbReference type="ARBA" id="ARBA00022692"/>
    </source>
</evidence>
<keyword evidence="8" id="KW-1185">Reference proteome</keyword>
<comment type="caution">
    <text evidence="7">The sequence shown here is derived from an EMBL/GenBank/DDBJ whole genome shotgun (WGS) entry which is preliminary data.</text>
</comment>
<feature type="transmembrane region" description="Helical" evidence="5">
    <location>
        <begin position="126"/>
        <end position="146"/>
    </location>
</feature>
<evidence type="ECO:0000256" key="5">
    <source>
        <dbReference type="SAM" id="Phobius"/>
    </source>
</evidence>
<feature type="transmembrane region" description="Helical" evidence="5">
    <location>
        <begin position="72"/>
        <end position="91"/>
    </location>
</feature>
<sequence length="306" mass="32796">MSTVTSSSAGMSRADWFSAIIVIVVWGVNFVVMKWGLATLSPLLLCALRFVAASLPFLLFVRRPASLSWSLLVAYGLVQGVGQFGLLFTGMKMGMPAGMASVVLQTQAFITMLMAAVLLGEKPQRWQWVGLCIAIGGLIFIGTAHGDSAADMTLAGFVLTVGAASMWASSNLLTRVAAKQGAYEPVSFIVWTSVVPIVPLLLLSYWVDGPDLMVQQLQGIGWRELAVIAYLAFLSTLLGYGLWTRLLQRYAASTVAPLSLLVPVIGLLSAMLLLGESPTGMQWLGTLGVLLGMAVNQFGGRWARRH</sequence>
<feature type="domain" description="EamA" evidence="6">
    <location>
        <begin position="18"/>
        <end position="142"/>
    </location>
</feature>
<keyword evidence="4 5" id="KW-0472">Membrane</keyword>
<evidence type="ECO:0000256" key="3">
    <source>
        <dbReference type="ARBA" id="ARBA00022989"/>
    </source>
</evidence>
<dbReference type="Pfam" id="PF00892">
    <property type="entry name" value="EamA"/>
    <property type="match status" value="2"/>
</dbReference>
<evidence type="ECO:0000313" key="8">
    <source>
        <dbReference type="Proteomes" id="UP000634919"/>
    </source>
</evidence>
<evidence type="ECO:0000256" key="1">
    <source>
        <dbReference type="ARBA" id="ARBA00004141"/>
    </source>
</evidence>
<dbReference type="EMBL" id="JACSQK010000004">
    <property type="protein sequence ID" value="MBD7960479.1"/>
    <property type="molecule type" value="Genomic_DNA"/>
</dbReference>
<proteinExistence type="predicted"/>
<evidence type="ECO:0000313" key="7">
    <source>
        <dbReference type="EMBL" id="MBD7960479.1"/>
    </source>
</evidence>
<feature type="transmembrane region" description="Helical" evidence="5">
    <location>
        <begin position="16"/>
        <end position="36"/>
    </location>
</feature>
<dbReference type="InterPro" id="IPR050638">
    <property type="entry name" value="AA-Vitamin_Transporters"/>
</dbReference>
<feature type="transmembrane region" description="Helical" evidence="5">
    <location>
        <begin position="255"/>
        <end position="274"/>
    </location>
</feature>
<reference evidence="7 8" key="1">
    <citation type="submission" date="2020-08" db="EMBL/GenBank/DDBJ databases">
        <title>A Genomic Blueprint of the Chicken Gut Microbiome.</title>
        <authorList>
            <person name="Gilroy R."/>
            <person name="Ravi A."/>
            <person name="Getino M."/>
            <person name="Pursley I."/>
            <person name="Horton D.L."/>
            <person name="Alikhan N.-F."/>
            <person name="Baker D."/>
            <person name="Gharbi K."/>
            <person name="Hall N."/>
            <person name="Watson M."/>
            <person name="Adriaenssens E.M."/>
            <person name="Foster-Nyarko E."/>
            <person name="Jarju S."/>
            <person name="Secka A."/>
            <person name="Antonio M."/>
            <person name="Oren A."/>
            <person name="Chaudhuri R."/>
            <person name="La Ragione R.M."/>
            <person name="Hildebrand F."/>
            <person name="Pallen M.J."/>
        </authorList>
    </citation>
    <scope>NUCLEOTIDE SEQUENCE [LARGE SCALE GENOMIC DNA]</scope>
    <source>
        <strain evidence="7 8">Sa2CVA6</strain>
    </source>
</reference>
<dbReference type="InterPro" id="IPR037185">
    <property type="entry name" value="EmrE-like"/>
</dbReference>
<dbReference type="SUPFAM" id="SSF103481">
    <property type="entry name" value="Multidrug resistance efflux transporter EmrE"/>
    <property type="match status" value="2"/>
</dbReference>
<evidence type="ECO:0000256" key="4">
    <source>
        <dbReference type="ARBA" id="ARBA00023136"/>
    </source>
</evidence>
<feature type="transmembrane region" description="Helical" evidence="5">
    <location>
        <begin position="227"/>
        <end position="243"/>
    </location>
</feature>
<gene>
    <name evidence="7" type="ORF">H9646_08270</name>
</gene>
<comment type="subcellular location">
    <subcellularLocation>
        <location evidence="1">Membrane</location>
        <topology evidence="1">Multi-pass membrane protein</topology>
    </subcellularLocation>
</comment>
<protein>
    <submittedName>
        <fullName evidence="7">EamA family transporter</fullName>
    </submittedName>
</protein>
<keyword evidence="2 5" id="KW-0812">Transmembrane</keyword>
<dbReference type="RefSeq" id="WP_191722891.1">
    <property type="nucleotide sequence ID" value="NZ_JACSQK010000004.1"/>
</dbReference>
<feature type="transmembrane region" description="Helical" evidence="5">
    <location>
        <begin position="186"/>
        <end position="207"/>
    </location>
</feature>
<feature type="domain" description="EamA" evidence="6">
    <location>
        <begin position="156"/>
        <end position="295"/>
    </location>
</feature>
<feature type="transmembrane region" description="Helical" evidence="5">
    <location>
        <begin position="152"/>
        <end position="174"/>
    </location>
</feature>
<name>A0ABR8SBJ5_9BURK</name>
<feature type="transmembrane region" description="Helical" evidence="5">
    <location>
        <begin position="97"/>
        <end position="119"/>
    </location>
</feature>
<dbReference type="Proteomes" id="UP000634919">
    <property type="component" value="Unassembled WGS sequence"/>
</dbReference>
<accession>A0ABR8SBJ5</accession>
<feature type="transmembrane region" description="Helical" evidence="5">
    <location>
        <begin position="42"/>
        <end position="60"/>
    </location>
</feature>
<evidence type="ECO:0000259" key="6">
    <source>
        <dbReference type="Pfam" id="PF00892"/>
    </source>
</evidence>
<organism evidence="7 8">
    <name type="scientific">Comamonas avium</name>
    <dbReference type="NCBI Taxonomy" id="2762231"/>
    <lineage>
        <taxon>Bacteria</taxon>
        <taxon>Pseudomonadati</taxon>
        <taxon>Pseudomonadota</taxon>
        <taxon>Betaproteobacteria</taxon>
        <taxon>Burkholderiales</taxon>
        <taxon>Comamonadaceae</taxon>
        <taxon>Comamonas</taxon>
    </lineage>
</organism>
<dbReference type="PANTHER" id="PTHR32322:SF9">
    <property type="entry name" value="AMINO-ACID METABOLITE EFFLUX PUMP-RELATED"/>
    <property type="match status" value="1"/>
</dbReference>